<evidence type="ECO:0000256" key="4">
    <source>
        <dbReference type="ARBA" id="ARBA00022777"/>
    </source>
</evidence>
<gene>
    <name evidence="9" type="ORF">KP004_03190</name>
</gene>
<feature type="transmembrane region" description="Helical" evidence="6">
    <location>
        <begin position="239"/>
        <end position="261"/>
    </location>
</feature>
<dbReference type="InterPro" id="IPR003661">
    <property type="entry name" value="HisK_dim/P_dom"/>
</dbReference>
<keyword evidence="5" id="KW-0902">Two-component regulatory system</keyword>
<dbReference type="SMART" id="SM00388">
    <property type="entry name" value="HisKA"/>
    <property type="match status" value="1"/>
</dbReference>
<feature type="transmembrane region" description="Helical" evidence="6">
    <location>
        <begin position="6"/>
        <end position="29"/>
    </location>
</feature>
<dbReference type="PROSITE" id="PS50885">
    <property type="entry name" value="HAMP"/>
    <property type="match status" value="1"/>
</dbReference>
<dbReference type="CDD" id="cd00075">
    <property type="entry name" value="HATPase"/>
    <property type="match status" value="1"/>
</dbReference>
<keyword evidence="6" id="KW-1133">Transmembrane helix</keyword>
<evidence type="ECO:0000313" key="9">
    <source>
        <dbReference type="EMBL" id="QWV94211.1"/>
    </source>
</evidence>
<evidence type="ECO:0000256" key="1">
    <source>
        <dbReference type="ARBA" id="ARBA00000085"/>
    </source>
</evidence>
<evidence type="ECO:0000313" key="10">
    <source>
        <dbReference type="Proteomes" id="UP000683557"/>
    </source>
</evidence>
<organism evidence="9 10">
    <name type="scientific">Geomonas oryzisoli</name>
    <dbReference type="NCBI Taxonomy" id="2847992"/>
    <lineage>
        <taxon>Bacteria</taxon>
        <taxon>Pseudomonadati</taxon>
        <taxon>Thermodesulfobacteriota</taxon>
        <taxon>Desulfuromonadia</taxon>
        <taxon>Geobacterales</taxon>
        <taxon>Geobacteraceae</taxon>
        <taxon>Geomonas</taxon>
    </lineage>
</organism>
<feature type="domain" description="HAMP" evidence="8">
    <location>
        <begin position="259"/>
        <end position="313"/>
    </location>
</feature>
<dbReference type="Pfam" id="PF02518">
    <property type="entry name" value="HATPase_c"/>
    <property type="match status" value="1"/>
</dbReference>
<dbReference type="EMBL" id="CP076723">
    <property type="protein sequence ID" value="QWV94211.1"/>
    <property type="molecule type" value="Genomic_DNA"/>
</dbReference>
<dbReference type="InterPro" id="IPR005467">
    <property type="entry name" value="His_kinase_dom"/>
</dbReference>
<keyword evidence="6" id="KW-0812">Transmembrane</keyword>
<comment type="catalytic activity">
    <reaction evidence="1">
        <text>ATP + protein L-histidine = ADP + protein N-phospho-L-histidine.</text>
        <dbReference type="EC" id="2.7.13.3"/>
    </reaction>
</comment>
<dbReference type="InterPro" id="IPR003594">
    <property type="entry name" value="HATPase_dom"/>
</dbReference>
<keyword evidence="10" id="KW-1185">Reference proteome</keyword>
<dbReference type="PANTHER" id="PTHR43711:SF32">
    <property type="entry name" value="SENSOR-TYPE HISTIDINE KINASE PRRB"/>
    <property type="match status" value="1"/>
</dbReference>
<dbReference type="Pfam" id="PF00512">
    <property type="entry name" value="HisKA"/>
    <property type="match status" value="1"/>
</dbReference>
<dbReference type="InterPro" id="IPR050736">
    <property type="entry name" value="Sensor_HK_Regulatory"/>
</dbReference>
<dbReference type="EC" id="2.7.13.3" evidence="2"/>
<evidence type="ECO:0000256" key="5">
    <source>
        <dbReference type="ARBA" id="ARBA00023012"/>
    </source>
</evidence>
<keyword evidence="6" id="KW-0472">Membrane</keyword>
<dbReference type="Proteomes" id="UP000683557">
    <property type="component" value="Chromosome"/>
</dbReference>
<evidence type="ECO:0000256" key="3">
    <source>
        <dbReference type="ARBA" id="ARBA00022679"/>
    </source>
</evidence>
<evidence type="ECO:0000259" key="7">
    <source>
        <dbReference type="PROSITE" id="PS50109"/>
    </source>
</evidence>
<evidence type="ECO:0000256" key="6">
    <source>
        <dbReference type="SAM" id="Phobius"/>
    </source>
</evidence>
<protein>
    <recommendedName>
        <fullName evidence="2">histidine kinase</fullName>
        <ecNumber evidence="2">2.7.13.3</ecNumber>
    </recommendedName>
</protein>
<dbReference type="PANTHER" id="PTHR43711">
    <property type="entry name" value="TWO-COMPONENT HISTIDINE KINASE"/>
    <property type="match status" value="1"/>
</dbReference>
<reference evidence="9 10" key="1">
    <citation type="submission" date="2021-06" db="EMBL/GenBank/DDBJ databases">
        <title>Gemonas diversity in paddy soil.</title>
        <authorList>
            <person name="Liu G."/>
        </authorList>
    </citation>
    <scope>NUCLEOTIDE SEQUENCE [LARGE SCALE GENOMIC DNA]</scope>
    <source>
        <strain evidence="9 10">RG10</strain>
    </source>
</reference>
<feature type="domain" description="Histidine kinase" evidence="7">
    <location>
        <begin position="321"/>
        <end position="533"/>
    </location>
</feature>
<dbReference type="PROSITE" id="PS50109">
    <property type="entry name" value="HIS_KIN"/>
    <property type="match status" value="1"/>
</dbReference>
<dbReference type="RefSeq" id="WP_216800932.1">
    <property type="nucleotide sequence ID" value="NZ_CP076723.1"/>
</dbReference>
<dbReference type="SMART" id="SM00387">
    <property type="entry name" value="HATPase_c"/>
    <property type="match status" value="1"/>
</dbReference>
<accession>A0ABX8JAP9</accession>
<dbReference type="CDD" id="cd00082">
    <property type="entry name" value="HisKA"/>
    <property type="match status" value="1"/>
</dbReference>
<name>A0ABX8JAP9_9BACT</name>
<dbReference type="InterPro" id="IPR003660">
    <property type="entry name" value="HAMP_dom"/>
</dbReference>
<dbReference type="CDD" id="cd06225">
    <property type="entry name" value="HAMP"/>
    <property type="match status" value="1"/>
</dbReference>
<sequence length="540" mass="58950">MNWRPRLGTILLIINLGILLLPLGGISVLRLYESELVRRTETELISQGSLIGAAYREELLRIAAENAGTEKILNYGIPAKARPSRSDPSEKYHPINARLNLPDEKIHPPAQAAVPARTAIDPFALEAGSRVSSIMRSSTDSTLVGVRVVDIKGTVVATTGEERHLSLLNREEVRRALAGEYVSLLRERLDWDSSARRGNLVRVFVGMPIIHEGRVLGAVILSRTPLDIGKALYLVRGQLGIAAAVLLGLVIVITILTSVMVNRPLRALVSQAKEVQHGTKREMPVTGRFGIHEIAQLSDAISVMARTLEERADYIRTFAANVSHEFKTPLTSLRGTVELLHDHLQEMSEDERDRFLTIIARDAERMERLVRRLLDLARADTLTVGEERTDPAGALRAIADRYGEAGVKVVVRCEEDVVSVRMGHETFDSVVSNLIENARQHGGDGVQVEIRGLLGEHPEGCLFEMEVHDNGPGISDGNREKVFLPFFTTARKTGGSGLGLSIVQALLGAHGGSISLEQSEQGALFRVMVPAIPAQGGARS</sequence>
<keyword evidence="4 9" id="KW-0418">Kinase</keyword>
<evidence type="ECO:0000256" key="2">
    <source>
        <dbReference type="ARBA" id="ARBA00012438"/>
    </source>
</evidence>
<dbReference type="GO" id="GO:0016301">
    <property type="term" value="F:kinase activity"/>
    <property type="evidence" value="ECO:0007669"/>
    <property type="project" value="UniProtKB-KW"/>
</dbReference>
<evidence type="ECO:0000259" key="8">
    <source>
        <dbReference type="PROSITE" id="PS50885"/>
    </source>
</evidence>
<proteinExistence type="predicted"/>
<keyword evidence="3" id="KW-0808">Transferase</keyword>